<name>A0A9D2C8M6_9MICO</name>
<dbReference type="EMBL" id="DXDC01000036">
    <property type="protein sequence ID" value="HIY64908.1"/>
    <property type="molecule type" value="Genomic_DNA"/>
</dbReference>
<feature type="domain" description="AB hydrolase-1" evidence="2">
    <location>
        <begin position="3"/>
        <end position="216"/>
    </location>
</feature>
<dbReference type="SUPFAM" id="SSF53474">
    <property type="entry name" value="alpha/beta-Hydrolases"/>
    <property type="match status" value="1"/>
</dbReference>
<dbReference type="InterPro" id="IPR029058">
    <property type="entry name" value="AB_hydrolase_fold"/>
</dbReference>
<keyword evidence="1 3" id="KW-0378">Hydrolase</keyword>
<dbReference type="InterPro" id="IPR050266">
    <property type="entry name" value="AB_hydrolase_sf"/>
</dbReference>
<dbReference type="Pfam" id="PF12697">
    <property type="entry name" value="Abhydrolase_6"/>
    <property type="match status" value="1"/>
</dbReference>
<dbReference type="GO" id="GO:0016787">
    <property type="term" value="F:hydrolase activity"/>
    <property type="evidence" value="ECO:0007669"/>
    <property type="project" value="UniProtKB-KW"/>
</dbReference>
<dbReference type="PANTHER" id="PTHR43798">
    <property type="entry name" value="MONOACYLGLYCEROL LIPASE"/>
    <property type="match status" value="1"/>
</dbReference>
<comment type="caution">
    <text evidence="3">The sequence shown here is derived from an EMBL/GenBank/DDBJ whole genome shotgun (WGS) entry which is preliminary data.</text>
</comment>
<dbReference type="GO" id="GO:0016020">
    <property type="term" value="C:membrane"/>
    <property type="evidence" value="ECO:0007669"/>
    <property type="project" value="TreeGrafter"/>
</dbReference>
<organism evidence="3 4">
    <name type="scientific">Candidatus Agrococcus pullicola</name>
    <dbReference type="NCBI Taxonomy" id="2838429"/>
    <lineage>
        <taxon>Bacteria</taxon>
        <taxon>Bacillati</taxon>
        <taxon>Actinomycetota</taxon>
        <taxon>Actinomycetes</taxon>
        <taxon>Micrococcales</taxon>
        <taxon>Microbacteriaceae</taxon>
        <taxon>Agrococcus</taxon>
    </lineage>
</organism>
<protein>
    <submittedName>
        <fullName evidence="3">Alpha/beta hydrolase</fullName>
    </submittedName>
</protein>
<dbReference type="AlphaFoldDB" id="A0A9D2C8M6"/>
<dbReference type="PANTHER" id="PTHR43798:SF31">
    <property type="entry name" value="AB HYDROLASE SUPERFAMILY PROTEIN YCLE"/>
    <property type="match status" value="1"/>
</dbReference>
<accession>A0A9D2C8M6</accession>
<reference evidence="3" key="2">
    <citation type="submission" date="2021-04" db="EMBL/GenBank/DDBJ databases">
        <authorList>
            <person name="Gilroy R."/>
        </authorList>
    </citation>
    <scope>NUCLEOTIDE SEQUENCE</scope>
    <source>
        <strain evidence="3">ChiGjej1B1-98</strain>
    </source>
</reference>
<evidence type="ECO:0000313" key="3">
    <source>
        <dbReference type="EMBL" id="HIY64908.1"/>
    </source>
</evidence>
<proteinExistence type="predicted"/>
<evidence type="ECO:0000256" key="1">
    <source>
        <dbReference type="ARBA" id="ARBA00022801"/>
    </source>
</evidence>
<dbReference type="InterPro" id="IPR000073">
    <property type="entry name" value="AB_hydrolase_1"/>
</dbReference>
<reference evidence="3" key="1">
    <citation type="journal article" date="2021" name="PeerJ">
        <title>Extensive microbial diversity within the chicken gut microbiome revealed by metagenomics and culture.</title>
        <authorList>
            <person name="Gilroy R."/>
            <person name="Ravi A."/>
            <person name="Getino M."/>
            <person name="Pursley I."/>
            <person name="Horton D.L."/>
            <person name="Alikhan N.F."/>
            <person name="Baker D."/>
            <person name="Gharbi K."/>
            <person name="Hall N."/>
            <person name="Watson M."/>
            <person name="Adriaenssens E.M."/>
            <person name="Foster-Nyarko E."/>
            <person name="Jarju S."/>
            <person name="Secka A."/>
            <person name="Antonio M."/>
            <person name="Oren A."/>
            <person name="Chaudhuri R.R."/>
            <person name="La Ragione R."/>
            <person name="Hildebrand F."/>
            <person name="Pallen M.J."/>
        </authorList>
    </citation>
    <scope>NUCLEOTIDE SEQUENCE</scope>
    <source>
        <strain evidence="3">ChiGjej1B1-98</strain>
    </source>
</reference>
<dbReference type="Proteomes" id="UP000824005">
    <property type="component" value="Unassembled WGS sequence"/>
</dbReference>
<gene>
    <name evidence="3" type="ORF">H9830_01365</name>
</gene>
<evidence type="ECO:0000259" key="2">
    <source>
        <dbReference type="Pfam" id="PF12697"/>
    </source>
</evidence>
<dbReference type="Gene3D" id="3.40.50.1820">
    <property type="entry name" value="alpha/beta hydrolase"/>
    <property type="match status" value="1"/>
</dbReference>
<sequence length="225" mass="25502">MFDPVRNLCRRHFVCPDHRGQGSRSTDTGPLHLERLAEDVIELIEDLDRPVHLVGSSMGAYVAMIVAAECPDLVRTTVWSAATADRESRPELFASFADRFRAAQGDERGRLVAELMFGQEFLNSGAPLFKHWTAKFSRHTTDVLASADAVFARTDLWRHVERVRCPVRLMSGRHDVAKSTADMQRIADAIDTEPPIEFPRSGHTPFVEEPHRMAQALKEFWSKYE</sequence>
<evidence type="ECO:0000313" key="4">
    <source>
        <dbReference type="Proteomes" id="UP000824005"/>
    </source>
</evidence>